<protein>
    <submittedName>
        <fullName evidence="1">Uncharacterized protein</fullName>
    </submittedName>
</protein>
<sequence length="29" mass="3088">MLQLILNVLADFGLAQKLASKSYLHAAGT</sequence>
<dbReference type="EMBL" id="SNRW01018107">
    <property type="protein sequence ID" value="KAA6367663.1"/>
    <property type="molecule type" value="Genomic_DNA"/>
</dbReference>
<proteinExistence type="predicted"/>
<gene>
    <name evidence="1" type="ORF">EZS28_036810</name>
</gene>
<accession>A0A5J4UBX0</accession>
<reference evidence="1 2" key="1">
    <citation type="submission" date="2019-03" db="EMBL/GenBank/DDBJ databases">
        <title>Single cell metagenomics reveals metabolic interactions within the superorganism composed of flagellate Streblomastix strix and complex community of Bacteroidetes bacteria on its surface.</title>
        <authorList>
            <person name="Treitli S.C."/>
            <person name="Kolisko M."/>
            <person name="Husnik F."/>
            <person name="Keeling P."/>
            <person name="Hampl V."/>
        </authorList>
    </citation>
    <scope>NUCLEOTIDE SEQUENCE [LARGE SCALE GENOMIC DNA]</scope>
    <source>
        <strain evidence="1">ST1C</strain>
    </source>
</reference>
<comment type="caution">
    <text evidence="1">The sequence shown here is derived from an EMBL/GenBank/DDBJ whole genome shotgun (WGS) entry which is preliminary data.</text>
</comment>
<name>A0A5J4UBX0_9EUKA</name>
<dbReference type="AlphaFoldDB" id="A0A5J4UBX0"/>
<dbReference type="Proteomes" id="UP000324800">
    <property type="component" value="Unassembled WGS sequence"/>
</dbReference>
<organism evidence="1 2">
    <name type="scientific">Streblomastix strix</name>
    <dbReference type="NCBI Taxonomy" id="222440"/>
    <lineage>
        <taxon>Eukaryota</taxon>
        <taxon>Metamonada</taxon>
        <taxon>Preaxostyla</taxon>
        <taxon>Oxymonadida</taxon>
        <taxon>Streblomastigidae</taxon>
        <taxon>Streblomastix</taxon>
    </lineage>
</organism>
<feature type="non-terminal residue" evidence="1">
    <location>
        <position position="29"/>
    </location>
</feature>
<evidence type="ECO:0000313" key="2">
    <source>
        <dbReference type="Proteomes" id="UP000324800"/>
    </source>
</evidence>
<evidence type="ECO:0000313" key="1">
    <source>
        <dbReference type="EMBL" id="KAA6367663.1"/>
    </source>
</evidence>